<keyword evidence="2" id="KW-1185">Reference proteome</keyword>
<gene>
    <name evidence="1" type="ORF">PN36_15055</name>
</gene>
<dbReference type="EMBL" id="JSZA02000053">
    <property type="protein sequence ID" value="TGO02989.1"/>
    <property type="molecule type" value="Genomic_DNA"/>
</dbReference>
<sequence length="75" mass="8690">MELEHFLRRILDFGCHSHYFHFKSIGTIDKSCCPDATTVVIDFDKTKDKVCSEAKLQPYKSCDALKILPELKRLD</sequence>
<dbReference type="Proteomes" id="UP000030428">
    <property type="component" value="Unassembled WGS sequence"/>
</dbReference>
<dbReference type="AlphaFoldDB" id="A0A4E0QNZ6"/>
<accession>A0A4E0QNZ6</accession>
<proteinExistence type="predicted"/>
<name>A0A4E0QNZ6_9GAMM</name>
<comment type="caution">
    <text evidence="1">The sequence shown here is derived from an EMBL/GenBank/DDBJ whole genome shotgun (WGS) entry which is preliminary data.</text>
</comment>
<protein>
    <submittedName>
        <fullName evidence="1">Uncharacterized protein</fullName>
    </submittedName>
</protein>
<reference evidence="1 2" key="1">
    <citation type="journal article" date="2016" name="Front. Microbiol.">
        <title>Single-Cell (Meta-)Genomics of a Dimorphic Candidatus Thiomargarita nelsonii Reveals Genomic Plasticity.</title>
        <authorList>
            <person name="Flood B.E."/>
            <person name="Fliss P."/>
            <person name="Jones D.S."/>
            <person name="Dick G.J."/>
            <person name="Jain S."/>
            <person name="Kaster A.K."/>
            <person name="Winkel M."/>
            <person name="Mussmann M."/>
            <person name="Bailey J."/>
        </authorList>
    </citation>
    <scope>NUCLEOTIDE SEQUENCE [LARGE SCALE GENOMIC DNA]</scope>
    <source>
        <strain evidence="1">Hydrate Ridge</strain>
    </source>
</reference>
<evidence type="ECO:0000313" key="2">
    <source>
        <dbReference type="Proteomes" id="UP000030428"/>
    </source>
</evidence>
<evidence type="ECO:0000313" key="1">
    <source>
        <dbReference type="EMBL" id="TGO02989.1"/>
    </source>
</evidence>
<organism evidence="1 2">
    <name type="scientific">Candidatus Thiomargarita nelsonii</name>
    <dbReference type="NCBI Taxonomy" id="1003181"/>
    <lineage>
        <taxon>Bacteria</taxon>
        <taxon>Pseudomonadati</taxon>
        <taxon>Pseudomonadota</taxon>
        <taxon>Gammaproteobacteria</taxon>
        <taxon>Thiotrichales</taxon>
        <taxon>Thiotrichaceae</taxon>
        <taxon>Thiomargarita</taxon>
    </lineage>
</organism>